<dbReference type="Pfam" id="PF00179">
    <property type="entry name" value="UQ_con"/>
    <property type="match status" value="1"/>
</dbReference>
<dbReference type="Gene3D" id="3.40.50.2000">
    <property type="entry name" value="Glycogen Phosphorylase B"/>
    <property type="match status" value="1"/>
</dbReference>
<evidence type="ECO:0000256" key="5">
    <source>
        <dbReference type="ARBA" id="ARBA00022640"/>
    </source>
</evidence>
<name>A0ABP0J402_9DINO</name>
<dbReference type="CDD" id="cd23799">
    <property type="entry name" value="UBCc_UBE2J"/>
    <property type="match status" value="1"/>
</dbReference>
<keyword evidence="7" id="KW-0479">Metal-binding</keyword>
<proteinExistence type="inferred from homology"/>
<evidence type="ECO:0000256" key="1">
    <source>
        <dbReference type="ARBA" id="ARBA00004229"/>
    </source>
</evidence>
<feature type="domain" description="UBC core" evidence="11">
    <location>
        <begin position="1037"/>
        <end position="1178"/>
    </location>
</feature>
<dbReference type="CDD" id="cd01635">
    <property type="entry name" value="Glycosyltransferase_GTB-type"/>
    <property type="match status" value="1"/>
</dbReference>
<dbReference type="PROSITE" id="PS50127">
    <property type="entry name" value="UBC_2"/>
    <property type="match status" value="1"/>
</dbReference>
<evidence type="ECO:0000259" key="12">
    <source>
        <dbReference type="PROSITE" id="PS51292"/>
    </source>
</evidence>
<evidence type="ECO:0000313" key="13">
    <source>
        <dbReference type="EMBL" id="CAK9009067.1"/>
    </source>
</evidence>
<dbReference type="SMART" id="SM00212">
    <property type="entry name" value="UBCc"/>
    <property type="match status" value="1"/>
</dbReference>
<dbReference type="SMART" id="SM00744">
    <property type="entry name" value="RINGv"/>
    <property type="match status" value="1"/>
</dbReference>
<keyword evidence="6" id="KW-0808">Transferase</keyword>
<dbReference type="EMBL" id="CAXAMM010005891">
    <property type="protein sequence ID" value="CAK9009067.1"/>
    <property type="molecule type" value="Genomic_DNA"/>
</dbReference>
<gene>
    <name evidence="13" type="ORF">SCF082_LOCUS10140</name>
</gene>
<dbReference type="Gene3D" id="3.10.110.10">
    <property type="entry name" value="Ubiquitin Conjugating Enzyme"/>
    <property type="match status" value="1"/>
</dbReference>
<keyword evidence="10" id="KW-0472">Membrane</keyword>
<organism evidence="13 14">
    <name type="scientific">Durusdinium trenchii</name>
    <dbReference type="NCBI Taxonomy" id="1381693"/>
    <lineage>
        <taxon>Eukaryota</taxon>
        <taxon>Sar</taxon>
        <taxon>Alveolata</taxon>
        <taxon>Dinophyceae</taxon>
        <taxon>Suessiales</taxon>
        <taxon>Symbiodiniaceae</taxon>
        <taxon>Durusdinium</taxon>
    </lineage>
</organism>
<evidence type="ECO:0000256" key="10">
    <source>
        <dbReference type="ARBA" id="ARBA00023136"/>
    </source>
</evidence>
<keyword evidence="8" id="KW-0863">Zinc-finger</keyword>
<dbReference type="InterPro" id="IPR016135">
    <property type="entry name" value="UBQ-conjugating_enzyme/RWD"/>
</dbReference>
<dbReference type="SUPFAM" id="SSF53756">
    <property type="entry name" value="UDP-Glycosyltransferase/glycogen phosphorylase"/>
    <property type="match status" value="1"/>
</dbReference>
<keyword evidence="4" id="KW-0150">Chloroplast</keyword>
<evidence type="ECO:0000256" key="2">
    <source>
        <dbReference type="ARBA" id="ARBA00004370"/>
    </source>
</evidence>
<dbReference type="PANTHER" id="PTHR46132">
    <property type="entry name" value="DIGALACTOSYLDIACYLGLYCEROL SYNTHASE 2, CHLOROPLASTIC"/>
    <property type="match status" value="1"/>
</dbReference>
<sequence>MGFEMGFAAAKPCALGALRGSLERPLCSQSASFPPRAMQTMLRAADDVKPNVTDMTDVHQDVNAKLARARQDEPWTFQQLFSLISGFIGSILSLNAYSKLRESTKRREAIVRQSRAQRQMQPGSHKSARIVQQLGGSLLDAEAESPLFSLGPVPTCTPASNLHSPDRHFTIITTAALPWRTGTAVNPLLRALYLAKSGRPVILYIPFLEKADQSYVFAKGVSFDTPEEQEKVVRQWCQERAKMDLDKLDLQFHWYPAKYILALKSIFPTGDCTKNLLPTDPKDVLILEEPEHLCWFHSGQRWPELFTHVIGIVHTNYSDYVNVADPIGTMGPSGEWLGGSLPPEFKEVSVFAASTLVCSAYCDVNVKLSDTIMPLPNEVTCNVHGVRSEFLDIGDRSHKPKPGAAKAYYLGKALYAKGWRELLDLLRMAGSGLADLVVDGFGSGPDYEGILKEIEALSKDGPQLRVQPGIDHADAPIHGYGVLINPSTSDVLCTVTVEALAMGKHIVLARHVSNNFFERFKDRCHFFEIGDVTSFTTAVKEALAAGDPKPLSPDDRYTLTWEAAVERLFDSAEVRVLSGPFQRPSEAAFSRLAYDVHFGVMKDDTVLADIIRRTTFGEEEWPSILAKLQWEFQADSASNARKASYRTTADGSCGSIVLASKKFCGCSKLDQFNVEQNLECMIAADEYYSKQRLEPPGSRASWNARDQHMMTTILRLRAHSRELFGIDEKELKIIVWAHNSHVGDATATPMGGMDFQRNEKWNLGQMCRSNLESVFIVGFYAYCGEVRAAKKWGGEGQVMKLSAAVPYSFEHRLHEWFAGKSASFPLYRFRDASQKFEYVPLKSPLNIEYRAVHPMVRVNKDLHPNNTMEEEGSEAEALRHKHQTLDPQKSFIAVKRVQIGKNGEVIRLQIKGYDRGQYDGCWVTEYSRYGSRTIHCLPADHLNALSGQNISPEKLLMVANFPILQRWVGVQYHPETEIESHYGEMSIAKCYDLAVFVDKTQALNIDMTPAVAVTVSAALGEEKVPESAAGKAVVTASHNRRLMMEYRRILKNPIDFIEARPLDTNILEWHFVMTGNQDPYTGGILEFPDDFPMKLLTPSGRFEINKRICLSMSDFHKESWNPSWTVEKILIGLMSFMYEENSVSIGSILEPKEDRRRYAAASAYFNAQNEIYVQLFQTPDEAEEEDNIRKLRKVAAAGGESESEKACRYCLVDSGDLVAPCECKGSGQWVHLSCLRQWQKSVLLTQSTHPKYQTRIDEICNVCERPFKEEFKPRSRREALLEYTGEELPKLIQKGNLLASSRPKSEKNGELMRQQRGTLAARLGHFTEAVYIISLCEPYNPNKRGGGAVLGVNLVQKVPDPIERTTRPLLNQGPDVEVTTYPLKEWRHHYAPLVQVLQQARVIGPGAVEHYLGGPVEPAEAFALIDLPATLLEAAKAASNASLADPGVRRQLGSCFELLFLGS</sequence>
<reference evidence="13 14" key="1">
    <citation type="submission" date="2024-02" db="EMBL/GenBank/DDBJ databases">
        <authorList>
            <person name="Chen Y."/>
            <person name="Shah S."/>
            <person name="Dougan E. K."/>
            <person name="Thang M."/>
            <person name="Chan C."/>
        </authorList>
    </citation>
    <scope>NUCLEOTIDE SEQUENCE [LARGE SCALE GENOMIC DNA]</scope>
</reference>
<keyword evidence="9" id="KW-0862">Zinc</keyword>
<evidence type="ECO:0000256" key="4">
    <source>
        <dbReference type="ARBA" id="ARBA00022528"/>
    </source>
</evidence>
<dbReference type="SUPFAM" id="SSF159501">
    <property type="entry name" value="EreA/ChaN-like"/>
    <property type="match status" value="1"/>
</dbReference>
<dbReference type="Gene3D" id="3.40.1660.10">
    <property type="entry name" value="EreA-like (biosynthetic domain)"/>
    <property type="match status" value="1"/>
</dbReference>
<dbReference type="Pfam" id="PF05139">
    <property type="entry name" value="Erythro_esteras"/>
    <property type="match status" value="1"/>
</dbReference>
<dbReference type="InterPro" id="IPR000608">
    <property type="entry name" value="UBC"/>
</dbReference>
<evidence type="ECO:0000259" key="11">
    <source>
        <dbReference type="PROSITE" id="PS50127"/>
    </source>
</evidence>
<dbReference type="InterPro" id="IPR011016">
    <property type="entry name" value="Znf_RING-CH"/>
</dbReference>
<dbReference type="InterPro" id="IPR013083">
    <property type="entry name" value="Znf_RING/FYVE/PHD"/>
</dbReference>
<evidence type="ECO:0000256" key="7">
    <source>
        <dbReference type="ARBA" id="ARBA00022723"/>
    </source>
</evidence>
<dbReference type="SUPFAM" id="SSF57850">
    <property type="entry name" value="RING/U-box"/>
    <property type="match status" value="1"/>
</dbReference>
<comment type="subcellular location">
    <subcellularLocation>
        <location evidence="2">Membrane</location>
    </subcellularLocation>
    <subcellularLocation>
        <location evidence="1">Plastid</location>
        <location evidence="1">Chloroplast</location>
    </subcellularLocation>
</comment>
<comment type="caution">
    <text evidence="13">The sequence shown here is derived from an EMBL/GenBank/DDBJ whole genome shotgun (WGS) entry which is preliminary data.</text>
</comment>
<feature type="domain" description="RING-CH-type" evidence="12">
    <location>
        <begin position="1199"/>
        <end position="1270"/>
    </location>
</feature>
<dbReference type="InterPro" id="IPR007815">
    <property type="entry name" value="Emycin_Estase"/>
</dbReference>
<evidence type="ECO:0000313" key="14">
    <source>
        <dbReference type="Proteomes" id="UP001642464"/>
    </source>
</evidence>
<keyword evidence="5" id="KW-0934">Plastid</keyword>
<protein>
    <submittedName>
        <fullName evidence="13">Chloroplastic</fullName>
    </submittedName>
</protein>
<dbReference type="CDD" id="cd16495">
    <property type="entry name" value="RING_CH-C4HC3_MARCH"/>
    <property type="match status" value="1"/>
</dbReference>
<dbReference type="InterPro" id="IPR044525">
    <property type="entry name" value="DGDG1/2"/>
</dbReference>
<evidence type="ECO:0000256" key="8">
    <source>
        <dbReference type="ARBA" id="ARBA00022771"/>
    </source>
</evidence>
<dbReference type="PANTHER" id="PTHR46132:SF1">
    <property type="entry name" value="DIGALACTOSYLDIACYLGLYCEROL SYNTHASE 2, CHLOROPLASTIC"/>
    <property type="match status" value="1"/>
</dbReference>
<dbReference type="Proteomes" id="UP001642464">
    <property type="component" value="Unassembled WGS sequence"/>
</dbReference>
<evidence type="ECO:0000256" key="9">
    <source>
        <dbReference type="ARBA" id="ARBA00022833"/>
    </source>
</evidence>
<evidence type="ECO:0000256" key="3">
    <source>
        <dbReference type="ARBA" id="ARBA00009481"/>
    </source>
</evidence>
<dbReference type="PROSITE" id="PS51292">
    <property type="entry name" value="ZF_RING_CH"/>
    <property type="match status" value="1"/>
</dbReference>
<evidence type="ECO:0000256" key="6">
    <source>
        <dbReference type="ARBA" id="ARBA00022679"/>
    </source>
</evidence>
<accession>A0ABP0J402</accession>
<comment type="similarity">
    <text evidence="3">Belongs to the glycosyltransferase group 1 family. Glycosyltransferase 4 subfamily.</text>
</comment>
<dbReference type="Pfam" id="PF12906">
    <property type="entry name" value="RINGv"/>
    <property type="match status" value="1"/>
</dbReference>
<dbReference type="Gene3D" id="3.30.40.10">
    <property type="entry name" value="Zinc/RING finger domain, C3HC4 (zinc finger)"/>
    <property type="match status" value="1"/>
</dbReference>
<keyword evidence="14" id="KW-1185">Reference proteome</keyword>
<dbReference type="SUPFAM" id="SSF54495">
    <property type="entry name" value="UBC-like"/>
    <property type="match status" value="1"/>
</dbReference>